<evidence type="ECO:0000313" key="2">
    <source>
        <dbReference type="EMBL" id="MBB6094498.1"/>
    </source>
</evidence>
<dbReference type="AlphaFoldDB" id="A0A841HQX4"/>
<keyword evidence="3" id="KW-1185">Reference proteome</keyword>
<keyword evidence="1" id="KW-0732">Signal</keyword>
<organism evidence="2 3">
    <name type="scientific">Povalibacter uvarum</name>
    <dbReference type="NCBI Taxonomy" id="732238"/>
    <lineage>
        <taxon>Bacteria</taxon>
        <taxon>Pseudomonadati</taxon>
        <taxon>Pseudomonadota</taxon>
        <taxon>Gammaproteobacteria</taxon>
        <taxon>Steroidobacterales</taxon>
        <taxon>Steroidobacteraceae</taxon>
        <taxon>Povalibacter</taxon>
    </lineage>
</organism>
<evidence type="ECO:0008006" key="4">
    <source>
        <dbReference type="Google" id="ProtNLM"/>
    </source>
</evidence>
<dbReference type="EMBL" id="JACHHZ010000004">
    <property type="protein sequence ID" value="MBB6094498.1"/>
    <property type="molecule type" value="Genomic_DNA"/>
</dbReference>
<protein>
    <recommendedName>
        <fullName evidence="4">DUF4412 domain-containing protein</fullName>
    </recommendedName>
</protein>
<evidence type="ECO:0000256" key="1">
    <source>
        <dbReference type="SAM" id="SignalP"/>
    </source>
</evidence>
<reference evidence="2 3" key="1">
    <citation type="submission" date="2020-08" db="EMBL/GenBank/DDBJ databases">
        <title>Genomic Encyclopedia of Type Strains, Phase IV (KMG-IV): sequencing the most valuable type-strain genomes for metagenomic binning, comparative biology and taxonomic classification.</title>
        <authorList>
            <person name="Goeker M."/>
        </authorList>
    </citation>
    <scope>NUCLEOTIDE SEQUENCE [LARGE SCALE GENOMIC DNA]</scope>
    <source>
        <strain evidence="2 3">DSM 26723</strain>
    </source>
</reference>
<gene>
    <name evidence="2" type="ORF">HNQ60_003385</name>
</gene>
<feature type="chain" id="PRO_5032541675" description="DUF4412 domain-containing protein" evidence="1">
    <location>
        <begin position="20"/>
        <end position="261"/>
    </location>
</feature>
<evidence type="ECO:0000313" key="3">
    <source>
        <dbReference type="Proteomes" id="UP000588068"/>
    </source>
</evidence>
<comment type="caution">
    <text evidence="2">The sequence shown here is derived from an EMBL/GenBank/DDBJ whole genome shotgun (WGS) entry which is preliminary data.</text>
</comment>
<accession>A0A841HQX4</accession>
<name>A0A841HQX4_9GAMM</name>
<sequence length="261" mass="28471">MSIRTLTIAAVLITGSSHAGTVLQTVDKDLTGGRADTTMTTYAQNGQLRVETSNRDGMMIFKDDALYAVNNKEKSYVTMDRASMKKMAETVNPMLKQMQERMAQMPPEQRAQMERMLGKSLPGAQKSVAREVRKTSRTGKAAGYSCNYVEMLADGVVEDELCVVAPSSLKGGDELMAAAQKMSAMLQDFMKDVDAPWLKDAVDKQTANYAKIGGIPVLSRHFADGKAVNETTLKSIRTESIPAASFAVPAGYTRREMMPGH</sequence>
<dbReference type="Proteomes" id="UP000588068">
    <property type="component" value="Unassembled WGS sequence"/>
</dbReference>
<dbReference type="RefSeq" id="WP_184333917.1">
    <property type="nucleotide sequence ID" value="NZ_JACHHZ010000004.1"/>
</dbReference>
<feature type="signal peptide" evidence="1">
    <location>
        <begin position="1"/>
        <end position="19"/>
    </location>
</feature>
<proteinExistence type="predicted"/>